<comment type="caution">
    <text evidence="1">The sequence shown here is derived from an EMBL/GenBank/DDBJ whole genome shotgun (WGS) entry which is preliminary data.</text>
</comment>
<keyword evidence="2" id="KW-1185">Reference proteome</keyword>
<accession>A0A482WVU4</accession>
<evidence type="ECO:0000313" key="1">
    <source>
        <dbReference type="EMBL" id="RZF37717.1"/>
    </source>
</evidence>
<dbReference type="AlphaFoldDB" id="A0A482WVU4"/>
<dbReference type="EMBL" id="QKKF02023479">
    <property type="protein sequence ID" value="RZF37717.1"/>
    <property type="molecule type" value="Genomic_DNA"/>
</dbReference>
<name>A0A482WVU4_LAOST</name>
<reference evidence="1 2" key="1">
    <citation type="journal article" date="2017" name="Gigascience">
        <title>Genome sequence of the small brown planthopper, Laodelphax striatellus.</title>
        <authorList>
            <person name="Zhu J."/>
            <person name="Jiang F."/>
            <person name="Wang X."/>
            <person name="Yang P."/>
            <person name="Bao Y."/>
            <person name="Zhao W."/>
            <person name="Wang W."/>
            <person name="Lu H."/>
            <person name="Wang Q."/>
            <person name="Cui N."/>
            <person name="Li J."/>
            <person name="Chen X."/>
            <person name="Luo L."/>
            <person name="Yu J."/>
            <person name="Kang L."/>
            <person name="Cui F."/>
        </authorList>
    </citation>
    <scope>NUCLEOTIDE SEQUENCE [LARGE SCALE GENOMIC DNA]</scope>
    <source>
        <strain evidence="1">Lst14</strain>
    </source>
</reference>
<sequence>MVLLNAELAPTRAAAAAAMAMDSSVATAQPKRNCDVWRNKKHEQLMLMEKQKPKDREKGSENIARICRLCIAAVGALPVTTGMTLSTCSSRRCGLVVSKTPVFLQNRFTVEKVGGAA</sequence>
<proteinExistence type="predicted"/>
<gene>
    <name evidence="1" type="ORF">LSTR_LSTR003128</name>
</gene>
<organism evidence="1 2">
    <name type="scientific">Laodelphax striatellus</name>
    <name type="common">Small brown planthopper</name>
    <name type="synonym">Delphax striatella</name>
    <dbReference type="NCBI Taxonomy" id="195883"/>
    <lineage>
        <taxon>Eukaryota</taxon>
        <taxon>Metazoa</taxon>
        <taxon>Ecdysozoa</taxon>
        <taxon>Arthropoda</taxon>
        <taxon>Hexapoda</taxon>
        <taxon>Insecta</taxon>
        <taxon>Pterygota</taxon>
        <taxon>Neoptera</taxon>
        <taxon>Paraneoptera</taxon>
        <taxon>Hemiptera</taxon>
        <taxon>Auchenorrhyncha</taxon>
        <taxon>Fulgoroidea</taxon>
        <taxon>Delphacidae</taxon>
        <taxon>Criomorphinae</taxon>
        <taxon>Laodelphax</taxon>
    </lineage>
</organism>
<evidence type="ECO:0000313" key="2">
    <source>
        <dbReference type="Proteomes" id="UP000291343"/>
    </source>
</evidence>
<dbReference type="InParanoid" id="A0A482WVU4"/>
<protein>
    <submittedName>
        <fullName evidence="1">Uncharacterized protein</fullName>
    </submittedName>
</protein>
<dbReference type="SMR" id="A0A482WVU4"/>
<dbReference type="Proteomes" id="UP000291343">
    <property type="component" value="Unassembled WGS sequence"/>
</dbReference>